<dbReference type="Pfam" id="PF00149">
    <property type="entry name" value="Metallophos"/>
    <property type="match status" value="1"/>
</dbReference>
<keyword evidence="1" id="KW-0812">Transmembrane</keyword>
<dbReference type="InterPro" id="IPR004843">
    <property type="entry name" value="Calcineurin-like_PHP"/>
</dbReference>
<gene>
    <name evidence="3" type="ORF">GETHPA_16280</name>
</gene>
<keyword evidence="4" id="KW-1185">Reference proteome</keyword>
<dbReference type="InterPro" id="IPR051158">
    <property type="entry name" value="Metallophosphoesterase_sf"/>
</dbReference>
<dbReference type="PANTHER" id="PTHR31302">
    <property type="entry name" value="TRANSMEMBRANE PROTEIN WITH METALLOPHOSPHOESTERASE DOMAIN-RELATED"/>
    <property type="match status" value="1"/>
</dbReference>
<feature type="transmembrane region" description="Helical" evidence="1">
    <location>
        <begin position="37"/>
        <end position="55"/>
    </location>
</feature>
<sequence>MRALLGIALLLAILGSAFTYMARRSMALCPPLARHPAGVWGFFGLFLLLMFLVPLVNRLTDHRADALYWLSYGLFGFVSTYLVYLLVADLGQVLLRRLAHAPAATGMWAFGLALAATLASNLSGLATALRPPVLRSLEVPIQGLPEGLDGFRIVQISDLHLGPLVPAARVDRLVARTNALAPDLVAVTGDLVDGEADGVRAKAERLAALRSTHGTFFVTGNHEYYSGVGKWIPVLQGMGWRVLDNAHEVLPHHGAALVVAGMPDPAARGRRGTGRGPDLAAALAGAPEGAPKVLLFHPPTGYDAAERAGIRLQLSGHTHAGQYFPWSLVVRSVYRYPSGLNRHGNLWLYTSVGTGFWGPPTRFLVPPELTLLVLRRA</sequence>
<feature type="domain" description="Calcineurin-like phosphoesterase" evidence="2">
    <location>
        <begin position="151"/>
        <end position="320"/>
    </location>
</feature>
<keyword evidence="1" id="KW-1133">Transmembrane helix</keyword>
<dbReference type="RefSeq" id="WP_285724479.1">
    <property type="nucleotide sequence ID" value="NZ_BSDD01000003.1"/>
</dbReference>
<dbReference type="Proteomes" id="UP001165089">
    <property type="component" value="Unassembled WGS sequence"/>
</dbReference>
<keyword evidence="1" id="KW-0472">Membrane</keyword>
<accession>A0ABQ5Q6Q9</accession>
<evidence type="ECO:0000313" key="4">
    <source>
        <dbReference type="Proteomes" id="UP001165089"/>
    </source>
</evidence>
<dbReference type="EMBL" id="BSDD01000003">
    <property type="protein sequence ID" value="GLH70095.1"/>
    <property type="molecule type" value="Genomic_DNA"/>
</dbReference>
<evidence type="ECO:0000256" key="1">
    <source>
        <dbReference type="SAM" id="Phobius"/>
    </source>
</evidence>
<dbReference type="InterPro" id="IPR029052">
    <property type="entry name" value="Metallo-depent_PP-like"/>
</dbReference>
<evidence type="ECO:0000259" key="2">
    <source>
        <dbReference type="Pfam" id="PF00149"/>
    </source>
</evidence>
<feature type="transmembrane region" description="Helical" evidence="1">
    <location>
        <begin position="67"/>
        <end position="87"/>
    </location>
</feature>
<reference evidence="3 4" key="1">
    <citation type="journal article" date="2023" name="Antonie Van Leeuwenhoek">
        <title>Mesoterricola silvestris gen. nov., sp. nov., Mesoterricola sediminis sp. nov., Geothrix oryzae sp. nov., Geothrix edaphica sp. nov., Geothrix rubra sp. nov., and Geothrix limicola sp. nov., six novel members of Acidobacteriota isolated from soils.</title>
        <authorList>
            <person name="Itoh H."/>
            <person name="Sugisawa Y."/>
            <person name="Mise K."/>
            <person name="Xu Z."/>
            <person name="Kuniyasu M."/>
            <person name="Ushijima N."/>
            <person name="Kawano K."/>
            <person name="Kobayashi E."/>
            <person name="Shiratori Y."/>
            <person name="Masuda Y."/>
            <person name="Senoo K."/>
        </authorList>
    </citation>
    <scope>NUCLEOTIDE SEQUENCE [LARGE SCALE GENOMIC DNA]</scope>
    <source>
        <strain evidence="3 4">Red803</strain>
    </source>
</reference>
<dbReference type="SUPFAM" id="SSF56300">
    <property type="entry name" value="Metallo-dependent phosphatases"/>
    <property type="match status" value="1"/>
</dbReference>
<comment type="caution">
    <text evidence="3">The sequence shown here is derived from an EMBL/GenBank/DDBJ whole genome shotgun (WGS) entry which is preliminary data.</text>
</comment>
<feature type="transmembrane region" description="Helical" evidence="1">
    <location>
        <begin position="107"/>
        <end position="129"/>
    </location>
</feature>
<name>A0ABQ5Q6Q9_9BACT</name>
<dbReference type="PANTHER" id="PTHR31302:SF0">
    <property type="entry name" value="TRANSMEMBRANE PROTEIN WITH METALLOPHOSPHOESTERASE DOMAIN"/>
    <property type="match status" value="1"/>
</dbReference>
<evidence type="ECO:0000313" key="3">
    <source>
        <dbReference type="EMBL" id="GLH70095.1"/>
    </source>
</evidence>
<dbReference type="Gene3D" id="3.60.21.10">
    <property type="match status" value="1"/>
</dbReference>
<organism evidence="3 4">
    <name type="scientific">Geothrix rubra</name>
    <dbReference type="NCBI Taxonomy" id="2927977"/>
    <lineage>
        <taxon>Bacteria</taxon>
        <taxon>Pseudomonadati</taxon>
        <taxon>Acidobacteriota</taxon>
        <taxon>Holophagae</taxon>
        <taxon>Holophagales</taxon>
        <taxon>Holophagaceae</taxon>
        <taxon>Geothrix</taxon>
    </lineage>
</organism>
<proteinExistence type="predicted"/>
<protein>
    <submittedName>
        <fullName evidence="3">Ser/threonine protein phosphatase</fullName>
    </submittedName>
</protein>
<dbReference type="CDD" id="cd07385">
    <property type="entry name" value="MPP_YkuE_C"/>
    <property type="match status" value="1"/>
</dbReference>